<dbReference type="AlphaFoldDB" id="A0A5C8KA85"/>
<organism evidence="2 3">
    <name type="scientific">Pontibacter qinzhouensis</name>
    <dbReference type="NCBI Taxonomy" id="2603253"/>
    <lineage>
        <taxon>Bacteria</taxon>
        <taxon>Pseudomonadati</taxon>
        <taxon>Bacteroidota</taxon>
        <taxon>Cytophagia</taxon>
        <taxon>Cytophagales</taxon>
        <taxon>Hymenobacteraceae</taxon>
        <taxon>Pontibacter</taxon>
    </lineage>
</organism>
<dbReference type="Proteomes" id="UP000321926">
    <property type="component" value="Unassembled WGS sequence"/>
</dbReference>
<dbReference type="RefSeq" id="WP_147921276.1">
    <property type="nucleotide sequence ID" value="NZ_VRTY01000024.1"/>
</dbReference>
<evidence type="ECO:0000256" key="1">
    <source>
        <dbReference type="SAM" id="Phobius"/>
    </source>
</evidence>
<dbReference type="EMBL" id="VRTY01000024">
    <property type="protein sequence ID" value="TXK48160.1"/>
    <property type="molecule type" value="Genomic_DNA"/>
</dbReference>
<keyword evidence="3" id="KW-1185">Reference proteome</keyword>
<keyword evidence="1" id="KW-0812">Transmembrane</keyword>
<name>A0A5C8KA85_9BACT</name>
<feature type="transmembrane region" description="Helical" evidence="1">
    <location>
        <begin position="84"/>
        <end position="102"/>
    </location>
</feature>
<reference evidence="2 3" key="1">
    <citation type="submission" date="2019-08" db="EMBL/GenBank/DDBJ databases">
        <authorList>
            <person name="Shi S."/>
        </authorList>
    </citation>
    <scope>NUCLEOTIDE SEQUENCE [LARGE SCALE GENOMIC DNA]</scope>
    <source>
        <strain evidence="2 3">GY10130</strain>
    </source>
</reference>
<keyword evidence="1" id="KW-1133">Transmembrane helix</keyword>
<gene>
    <name evidence="2" type="ORF">FVR03_08305</name>
</gene>
<evidence type="ECO:0000313" key="3">
    <source>
        <dbReference type="Proteomes" id="UP000321926"/>
    </source>
</evidence>
<accession>A0A5C8KA85</accession>
<keyword evidence="1" id="KW-0472">Membrane</keyword>
<evidence type="ECO:0000313" key="2">
    <source>
        <dbReference type="EMBL" id="TXK48160.1"/>
    </source>
</evidence>
<comment type="caution">
    <text evidence="2">The sequence shown here is derived from an EMBL/GenBank/DDBJ whole genome shotgun (WGS) entry which is preliminary data.</text>
</comment>
<sequence length="126" mass="14497">MRHILAKVLDMPARQLAIKFVAEDRPKKQQRKFWFGFSLLLLIYTKYFQQKPAVLNPWQYSGKNPAGDYFHSNNSEANTDARCTLVSILPGILLEGVFIYIIQRVWVAQHKPDAANPATLKLVRLV</sequence>
<protein>
    <submittedName>
        <fullName evidence="2">Uncharacterized protein</fullName>
    </submittedName>
</protein>
<proteinExistence type="predicted"/>